<feature type="transmembrane region" description="Helical" evidence="2">
    <location>
        <begin position="121"/>
        <end position="139"/>
    </location>
</feature>
<feature type="region of interest" description="Disordered" evidence="1">
    <location>
        <begin position="250"/>
        <end position="270"/>
    </location>
</feature>
<name>A0A516GA31_9MICO</name>
<reference evidence="3 4" key="1">
    <citation type="submission" date="2019-07" db="EMBL/GenBank/DDBJ databases">
        <title>complete genome sequencing of Ornithinimicrobium sp. H23M54.</title>
        <authorList>
            <person name="Bae J.-W."/>
            <person name="Lee S.-Y."/>
        </authorList>
    </citation>
    <scope>NUCLEOTIDE SEQUENCE [LARGE SCALE GENOMIC DNA]</scope>
    <source>
        <strain evidence="3 4">H23M54</strain>
    </source>
</reference>
<accession>A0A516GA31</accession>
<keyword evidence="4" id="KW-1185">Reference proteome</keyword>
<evidence type="ECO:0000313" key="4">
    <source>
        <dbReference type="Proteomes" id="UP000315395"/>
    </source>
</evidence>
<evidence type="ECO:0000313" key="3">
    <source>
        <dbReference type="EMBL" id="QDO88381.1"/>
    </source>
</evidence>
<keyword evidence="2" id="KW-0472">Membrane</keyword>
<gene>
    <name evidence="3" type="ORF">FNH13_08530</name>
</gene>
<dbReference type="OrthoDB" id="5118666at2"/>
<sequence length="444" mass="47589">MSESKTGAAVRMATDAPSEKGVSFTDLEAALGRDVPSVRGRIRGEGIERVARLLLSAAPVIAFLAPLGWPDQLGIGRPGLVPWLILGETLERVVIVCFFLALSAQTWTLLSWWHLGRRRELLGIISSVIALLVGVLWLAWLSPSPAMGSVQPDVVRPPVVATVVLAAVALGAQLFASRPGTVHSVRAQARGALMRVLPPEQQESLIAERREVLDVLRTRQLIDQATADRAAALPLGDWWTLDTDKPRGPYRRSLAAEGSAGSERRSMPSSFTNSTMALRCLKAVALVAPFGMMLLPIGNPGIDGSGGGMRSVMESDGFRGDTLVTMALFCATAGVIGQVWTIFDWWRLGRRGDGLWLAWSWTALGSAVVTLVIFPFFLTGSWRMHVLTGPILAVAISAAVALVLLYAASVPGTVHEVREAGRAEDLANGHRVPDPTPEPTADQN</sequence>
<feature type="transmembrane region" description="Helical" evidence="2">
    <location>
        <begin position="355"/>
        <end position="378"/>
    </location>
</feature>
<dbReference type="RefSeq" id="WP_143783059.1">
    <property type="nucleotide sequence ID" value="NZ_CP041616.1"/>
</dbReference>
<dbReference type="KEGG" id="orz:FNH13_08530"/>
<evidence type="ECO:0000256" key="2">
    <source>
        <dbReference type="SAM" id="Phobius"/>
    </source>
</evidence>
<feature type="transmembrane region" description="Helical" evidence="2">
    <location>
        <begin position="283"/>
        <end position="302"/>
    </location>
</feature>
<keyword evidence="2" id="KW-1133">Transmembrane helix</keyword>
<feature type="transmembrane region" description="Helical" evidence="2">
    <location>
        <begin position="322"/>
        <end position="343"/>
    </location>
</feature>
<feature type="transmembrane region" description="Helical" evidence="2">
    <location>
        <begin position="384"/>
        <end position="408"/>
    </location>
</feature>
<feature type="transmembrane region" description="Helical" evidence="2">
    <location>
        <begin position="159"/>
        <end position="176"/>
    </location>
</feature>
<keyword evidence="2" id="KW-0812">Transmembrane</keyword>
<proteinExistence type="predicted"/>
<feature type="region of interest" description="Disordered" evidence="1">
    <location>
        <begin position="425"/>
        <end position="444"/>
    </location>
</feature>
<dbReference type="EMBL" id="CP041616">
    <property type="protein sequence ID" value="QDO88381.1"/>
    <property type="molecule type" value="Genomic_DNA"/>
</dbReference>
<dbReference type="Proteomes" id="UP000315395">
    <property type="component" value="Chromosome"/>
</dbReference>
<protein>
    <submittedName>
        <fullName evidence="3">Uncharacterized protein</fullName>
    </submittedName>
</protein>
<dbReference type="AlphaFoldDB" id="A0A516GA31"/>
<evidence type="ECO:0000256" key="1">
    <source>
        <dbReference type="SAM" id="MobiDB-lite"/>
    </source>
</evidence>
<feature type="transmembrane region" description="Helical" evidence="2">
    <location>
        <begin position="50"/>
        <end position="69"/>
    </location>
</feature>
<organism evidence="3 4">
    <name type="scientific">Ornithinimicrobium ciconiae</name>
    <dbReference type="NCBI Taxonomy" id="2594265"/>
    <lineage>
        <taxon>Bacteria</taxon>
        <taxon>Bacillati</taxon>
        <taxon>Actinomycetota</taxon>
        <taxon>Actinomycetes</taxon>
        <taxon>Micrococcales</taxon>
        <taxon>Ornithinimicrobiaceae</taxon>
        <taxon>Ornithinimicrobium</taxon>
    </lineage>
</organism>
<feature type="transmembrane region" description="Helical" evidence="2">
    <location>
        <begin position="89"/>
        <end position="109"/>
    </location>
</feature>